<organism evidence="2 3">
    <name type="scientific">Myriangium duriaei CBS 260.36</name>
    <dbReference type="NCBI Taxonomy" id="1168546"/>
    <lineage>
        <taxon>Eukaryota</taxon>
        <taxon>Fungi</taxon>
        <taxon>Dikarya</taxon>
        <taxon>Ascomycota</taxon>
        <taxon>Pezizomycotina</taxon>
        <taxon>Dothideomycetes</taxon>
        <taxon>Dothideomycetidae</taxon>
        <taxon>Myriangiales</taxon>
        <taxon>Myriangiaceae</taxon>
        <taxon>Myriangium</taxon>
    </lineage>
</organism>
<dbReference type="InterPro" id="IPR042517">
    <property type="entry name" value="Glyco_hydro_64_N_2"/>
</dbReference>
<accession>A0A9P4JEJ1</accession>
<evidence type="ECO:0000259" key="1">
    <source>
        <dbReference type="PROSITE" id="PS52006"/>
    </source>
</evidence>
<dbReference type="GO" id="GO:0016787">
    <property type="term" value="F:hydrolase activity"/>
    <property type="evidence" value="ECO:0007669"/>
    <property type="project" value="UniProtKB-KW"/>
</dbReference>
<dbReference type="Gene3D" id="2.60.110.10">
    <property type="entry name" value="Thaumatin"/>
    <property type="match status" value="1"/>
</dbReference>
<dbReference type="Pfam" id="PF16483">
    <property type="entry name" value="Glyco_hydro_64"/>
    <property type="match status" value="1"/>
</dbReference>
<dbReference type="InterPro" id="IPR037398">
    <property type="entry name" value="Glyco_hydro_64_fam"/>
</dbReference>
<keyword evidence="3" id="KW-1185">Reference proteome</keyword>
<evidence type="ECO:0000313" key="2">
    <source>
        <dbReference type="EMBL" id="KAF2157399.1"/>
    </source>
</evidence>
<dbReference type="EMBL" id="ML996081">
    <property type="protein sequence ID" value="KAF2157399.1"/>
    <property type="molecule type" value="Genomic_DNA"/>
</dbReference>
<dbReference type="PROSITE" id="PS52006">
    <property type="entry name" value="GH64"/>
    <property type="match status" value="1"/>
</dbReference>
<feature type="domain" description="GH64" evidence="1">
    <location>
        <begin position="1"/>
        <end position="374"/>
    </location>
</feature>
<dbReference type="PANTHER" id="PTHR38165">
    <property type="match status" value="1"/>
</dbReference>
<sequence>MATLPINLVNQTGSNKAFAYVTGRDSQSGAPFLIKADGSSIYYPSSPSGTVQPLTEDCAIPLGPNGDTRTINIPQLNGGRIWYSIDEPLQFFLNPGPAVVEPSVTNPSDANINFRWGFTEVTYNPAQLFANISYVDFVSIPAALTLRNRDGVEHKVEGTGPGGLKRMVEGIKAQNDKDNAGWDQLIYNGPQGSPLRVLSPNAGRMLHPGLLENYFDSAIDDAWEKYRNAPLRIHTQAAPGLVEGKVDGDRLCFPNSSFPKPSSHDVWNNSTGPFNTGDYANPPNHEALAIIPRLAAAINRGTILADGTHPVDFDADSYYKDGPVNHYSRILHEINIDGKGYAFPYDDVCSCEEKNVAGVVFDGAPESMTVTIGGAE</sequence>
<gene>
    <name evidence="2" type="ORF">K461DRAFT_250357</name>
</gene>
<dbReference type="Proteomes" id="UP000799439">
    <property type="component" value="Unassembled WGS sequence"/>
</dbReference>
<reference evidence="2" key="1">
    <citation type="journal article" date="2020" name="Stud. Mycol.">
        <title>101 Dothideomycetes genomes: a test case for predicting lifestyles and emergence of pathogens.</title>
        <authorList>
            <person name="Haridas S."/>
            <person name="Albert R."/>
            <person name="Binder M."/>
            <person name="Bloem J."/>
            <person name="Labutti K."/>
            <person name="Salamov A."/>
            <person name="Andreopoulos B."/>
            <person name="Baker S."/>
            <person name="Barry K."/>
            <person name="Bills G."/>
            <person name="Bluhm B."/>
            <person name="Cannon C."/>
            <person name="Castanera R."/>
            <person name="Culley D."/>
            <person name="Daum C."/>
            <person name="Ezra D."/>
            <person name="Gonzalez J."/>
            <person name="Henrissat B."/>
            <person name="Kuo A."/>
            <person name="Liang C."/>
            <person name="Lipzen A."/>
            <person name="Lutzoni F."/>
            <person name="Magnuson J."/>
            <person name="Mondo S."/>
            <person name="Nolan M."/>
            <person name="Ohm R."/>
            <person name="Pangilinan J."/>
            <person name="Park H.-J."/>
            <person name="Ramirez L."/>
            <person name="Alfaro M."/>
            <person name="Sun H."/>
            <person name="Tritt A."/>
            <person name="Yoshinaga Y."/>
            <person name="Zwiers L.-H."/>
            <person name="Turgeon B."/>
            <person name="Goodwin S."/>
            <person name="Spatafora J."/>
            <person name="Crous P."/>
            <person name="Grigoriev I."/>
        </authorList>
    </citation>
    <scope>NUCLEOTIDE SEQUENCE</scope>
    <source>
        <strain evidence="2">CBS 260.36</strain>
    </source>
</reference>
<dbReference type="Gene3D" id="3.30.920.50">
    <property type="entry name" value="Beta-1,3-glucanase, C-terminal domain"/>
    <property type="match status" value="1"/>
</dbReference>
<keyword evidence="2" id="KW-0378">Hydrolase</keyword>
<proteinExistence type="predicted"/>
<comment type="caution">
    <text evidence="2">The sequence shown here is derived from an EMBL/GenBank/DDBJ whole genome shotgun (WGS) entry which is preliminary data.</text>
</comment>
<dbReference type="InterPro" id="IPR032477">
    <property type="entry name" value="Glyco_hydro_64"/>
</dbReference>
<name>A0A9P4JEJ1_9PEZI</name>
<evidence type="ECO:0000313" key="3">
    <source>
        <dbReference type="Proteomes" id="UP000799439"/>
    </source>
</evidence>
<dbReference type="AlphaFoldDB" id="A0A9P4JEJ1"/>
<dbReference type="InterPro" id="IPR037176">
    <property type="entry name" value="Osmotin/thaumatin-like_sf"/>
</dbReference>
<dbReference type="OrthoDB" id="10058186at2759"/>
<protein>
    <submittedName>
        <fullName evidence="2">Glycoside hydrolase family 64 protein</fullName>
    </submittedName>
</protein>
<dbReference type="PANTHER" id="PTHR38165:SF1">
    <property type="entry name" value="GLUCANASE B"/>
    <property type="match status" value="1"/>
</dbReference>